<dbReference type="EMBL" id="JAOPJF010000053">
    <property type="protein sequence ID" value="KAK1142211.1"/>
    <property type="molecule type" value="Genomic_DNA"/>
</dbReference>
<reference evidence="1 2" key="1">
    <citation type="journal article" date="2023" name="ACS Omega">
        <title>Identification of the Neoaspergillic Acid Biosynthesis Gene Cluster by Establishing an In Vitro CRISPR-Ribonucleoprotein Genetic System in Aspergillus melleus.</title>
        <authorList>
            <person name="Yuan B."/>
            <person name="Grau M.F."/>
            <person name="Murata R.M."/>
            <person name="Torok T."/>
            <person name="Venkateswaran K."/>
            <person name="Stajich J.E."/>
            <person name="Wang C.C.C."/>
        </authorList>
    </citation>
    <scope>NUCLEOTIDE SEQUENCE [LARGE SCALE GENOMIC DNA]</scope>
    <source>
        <strain evidence="1 2">IMV 1140</strain>
    </source>
</reference>
<organism evidence="1 2">
    <name type="scientific">Aspergillus melleus</name>
    <dbReference type="NCBI Taxonomy" id="138277"/>
    <lineage>
        <taxon>Eukaryota</taxon>
        <taxon>Fungi</taxon>
        <taxon>Dikarya</taxon>
        <taxon>Ascomycota</taxon>
        <taxon>Pezizomycotina</taxon>
        <taxon>Eurotiomycetes</taxon>
        <taxon>Eurotiomycetidae</taxon>
        <taxon>Eurotiales</taxon>
        <taxon>Aspergillaceae</taxon>
        <taxon>Aspergillus</taxon>
        <taxon>Aspergillus subgen. Circumdati</taxon>
    </lineage>
</organism>
<name>A0ACC3AX97_9EURO</name>
<dbReference type="Proteomes" id="UP001177260">
    <property type="component" value="Unassembled WGS sequence"/>
</dbReference>
<evidence type="ECO:0000313" key="1">
    <source>
        <dbReference type="EMBL" id="KAK1142211.1"/>
    </source>
</evidence>
<gene>
    <name evidence="1" type="ORF">N8T08_008137</name>
</gene>
<protein>
    <submittedName>
        <fullName evidence="1">Uncharacterized protein</fullName>
    </submittedName>
</protein>
<comment type="caution">
    <text evidence="1">The sequence shown here is derived from an EMBL/GenBank/DDBJ whole genome shotgun (WGS) entry which is preliminary data.</text>
</comment>
<accession>A0ACC3AX97</accession>
<evidence type="ECO:0000313" key="2">
    <source>
        <dbReference type="Proteomes" id="UP001177260"/>
    </source>
</evidence>
<sequence length="780" mass="88405">MELQTWDDIPQTFDNKRKTLLVIDVEALPQAITISNLSWHRQLVDIQTNFLSNEPYKARLEGCHLIIRIGHEAAVYRDPCRSTYKSLMVFEPSNREGGYLRSKPKLTDEVKQRLKAMFFVGLAASLMEESTTSLAKLGEYQVRQALFNALRWPCRFAACYTTAEGGLSPEFAPSLFDVEHRTDVDPILIAVNTGRDATETKSIFMSMKMDTNLLARQIVTWGPEDCLSIIPTASYGGIRAVDVEEIEGLRKVADQIGKYIKNEENSRPLSIAVFGQPGSGKSFGIKEVAKSILQNHGYKGEDTRPLEFNVSLMTDKADLVNAFEKIREKHFSRKVPIVLFDEFDSSNQIWLEHFLKRMEEGRYEDIDRKTSRPIGRGIYAFIGGTSKTWEEFQRHRCEPPRASGFIGERQWVVSHGQQAERLRIIAKYYTCDFESPACPKLSVIFQNMRDTALEGHLPIVFFRNFNTGRGTKWGLLKSFLAPMQDALFRDNGHDRRIGQGMFVFVERPDTEHTTPKGPRDEGYQSSNFIQAKGPDFVSRLRGHVTDNQGHQGNTINVRPLKKVIDEYLLSPRNKPLSLCITTNVEVSALKEGLGNLYLDSPEVHPGNQANPVSPANSNPRKMFVEKIAGHVDVVGPNPVPRYGEGNVNGDADWNHMAKIRRAILLRSVLERRLKEHLKGKKQIKFEPKVLNALLNTREFYHGVRSLEAILEMSALSNYTDSTGFLWEYLPTDQLSLHVDKALFYGAANSNIDPPKEIEPRIYTEKSIMSLQVGLPLPTDR</sequence>
<keyword evidence="2" id="KW-1185">Reference proteome</keyword>
<proteinExistence type="predicted"/>